<sequence>MSSALRDLAAIFRTGGKVAKTEVDTMRRLIMRSFPGTKVSEASTNLIVKVGQSNYKIGKFVEGVLNKDAKLMESLRAGMKPSEFRELNRGIVGTRGVSNYTAESLGMMSKIREPIADLPLTKAELTRAAKSEQDLNKLIKSLDTSLESSARLAGRFEKLES</sequence>
<name>A0A0F6Q744_9HYME</name>
<evidence type="ECO:0000313" key="1">
    <source>
        <dbReference type="EMBL" id="AKD28062.1"/>
    </source>
</evidence>
<dbReference type="EMBL" id="KP706798">
    <property type="protein sequence ID" value="AKD28062.1"/>
    <property type="molecule type" value="Genomic_DNA"/>
</dbReference>
<accession>A0A0F6Q744</accession>
<dbReference type="AlphaFoldDB" id="A0A0F6Q744"/>
<protein>
    <submittedName>
        <fullName evidence="1">Uncharacterized protein</fullName>
    </submittedName>
</protein>
<proteinExistence type="predicted"/>
<gene>
    <name evidence="1" type="primary">U30</name>
</gene>
<reference evidence="1" key="1">
    <citation type="journal article" date="2015" name="J. Virol.">
        <title>Genomic and Proteomic Analyses Indicate that Banchine and Campoplegine Polydnaviruses Have Similar, if Not Identical, Viral Ancestors.</title>
        <authorList>
            <person name="Beliveau C."/>
            <person name="Cohen A."/>
            <person name="Stewart D."/>
            <person name="Periquet G."/>
            <person name="Djoumad A."/>
            <person name="Kuhn L."/>
            <person name="Stoltz D."/>
            <person name="Volkoff A.-N."/>
            <person name="Herniou E."/>
            <person name="Drezen J.-M."/>
            <person name="Cusson M."/>
        </authorList>
    </citation>
    <scope>NUCLEOTIDE SEQUENCE</scope>
</reference>
<organism evidence="1">
    <name type="scientific">Glypta fumiferanae</name>
    <dbReference type="NCBI Taxonomy" id="389681"/>
    <lineage>
        <taxon>Eukaryota</taxon>
        <taxon>Metazoa</taxon>
        <taxon>Ecdysozoa</taxon>
        <taxon>Arthropoda</taxon>
        <taxon>Hexapoda</taxon>
        <taxon>Insecta</taxon>
        <taxon>Pterygota</taxon>
        <taxon>Neoptera</taxon>
        <taxon>Endopterygota</taxon>
        <taxon>Hymenoptera</taxon>
        <taxon>Apocrita</taxon>
        <taxon>Ichneumonoidea</taxon>
        <taxon>Ichneumonidae</taxon>
        <taxon>Banchinae</taxon>
        <taxon>Glypta</taxon>
    </lineage>
</organism>